<dbReference type="SUPFAM" id="SSF49899">
    <property type="entry name" value="Concanavalin A-like lectins/glucanases"/>
    <property type="match status" value="1"/>
</dbReference>
<dbReference type="EMBL" id="CAJNOT010000319">
    <property type="protein sequence ID" value="CAF0939718.1"/>
    <property type="molecule type" value="Genomic_DNA"/>
</dbReference>
<dbReference type="Gene3D" id="2.60.120.920">
    <property type="match status" value="1"/>
</dbReference>
<reference evidence="1" key="1">
    <citation type="submission" date="2021-02" db="EMBL/GenBank/DDBJ databases">
        <authorList>
            <person name="Nowell W R."/>
        </authorList>
    </citation>
    <scope>NUCLEOTIDE SEQUENCE</scope>
</reference>
<dbReference type="EMBL" id="CAJOBD010000107">
    <property type="protein sequence ID" value="CAF3578074.1"/>
    <property type="molecule type" value="Genomic_DNA"/>
</dbReference>
<accession>A0A814CGA8</accession>
<evidence type="ECO:0000313" key="2">
    <source>
        <dbReference type="EMBL" id="CAF3578074.1"/>
    </source>
</evidence>
<dbReference type="InterPro" id="IPR013320">
    <property type="entry name" value="ConA-like_dom_sf"/>
</dbReference>
<evidence type="ECO:0000313" key="1">
    <source>
        <dbReference type="EMBL" id="CAF0939718.1"/>
    </source>
</evidence>
<protein>
    <recommendedName>
        <fullName evidence="4">B box-type domain-containing protein</fullName>
    </recommendedName>
</protein>
<organism evidence="1 3">
    <name type="scientific">Rotaria sordida</name>
    <dbReference type="NCBI Taxonomy" id="392033"/>
    <lineage>
        <taxon>Eukaryota</taxon>
        <taxon>Metazoa</taxon>
        <taxon>Spiralia</taxon>
        <taxon>Gnathifera</taxon>
        <taxon>Rotifera</taxon>
        <taxon>Eurotatoria</taxon>
        <taxon>Bdelloidea</taxon>
        <taxon>Philodinida</taxon>
        <taxon>Philodinidae</taxon>
        <taxon>Rotaria</taxon>
    </lineage>
</organism>
<evidence type="ECO:0008006" key="4">
    <source>
        <dbReference type="Google" id="ProtNLM"/>
    </source>
</evidence>
<dbReference type="Proteomes" id="UP000663864">
    <property type="component" value="Unassembled WGS sequence"/>
</dbReference>
<sequence length="357" mass="41297">MASTLLKKSCVQCCKGGGVTTCDGCQQSFCIKHIIEHRQELAIQLDNVGQDHDLFRRDLMQENLAHSLFIRIDEWEQESINKIQITAAIARSDLQHVIDQTKSELKISIDKITNEMQSCRELDDFTEIDLLRWTQELKELRKLLETKMSMQFVEDENTSNSIHMIKVYKQQSSCTSSISNVKSAENNIVCQDMLTLTHEKFCNFLGKIILAEDGLLVTCSGTYWDGSSVYGTRLYTSGIHAIRFRIENKGTHNLFFGIKTELYDMPVQTLTSPYVYGWWEFDQAIESVSGHRIHNDRILRTGDEVTMILDCDNRQIRLEHHRINMMIQLPIELEKCPFPWKILVTLRSIDDSIRILL</sequence>
<dbReference type="Proteomes" id="UP000663836">
    <property type="component" value="Unassembled WGS sequence"/>
</dbReference>
<name>A0A814CGA8_9BILA</name>
<evidence type="ECO:0000313" key="3">
    <source>
        <dbReference type="Proteomes" id="UP000663864"/>
    </source>
</evidence>
<dbReference type="AlphaFoldDB" id="A0A814CGA8"/>
<comment type="caution">
    <text evidence="1">The sequence shown here is derived from an EMBL/GenBank/DDBJ whole genome shotgun (WGS) entry which is preliminary data.</text>
</comment>
<dbReference type="InterPro" id="IPR043136">
    <property type="entry name" value="B30.2/SPRY_sf"/>
</dbReference>
<gene>
    <name evidence="2" type="ORF">JBS370_LOCUS2666</name>
    <name evidence="1" type="ORF">ZHD862_LOCUS9399</name>
</gene>
<proteinExistence type="predicted"/>